<name>A0ABZ1UBY6_9ACTN</name>
<keyword evidence="2" id="KW-1185">Reference proteome</keyword>
<sequence>MYLVHAALRPVSQGRRLPRDARELLLATARPEEGIEHLVVHPDAVPDPVIGIYLLARSLAEAEERGAAFCRRALAAVPELEHWRPARVAAPLVAPFYEQLLTCPAGPDGPGRNGPGTLSSS</sequence>
<gene>
    <name evidence="1" type="ORF">OHA16_39340</name>
</gene>
<dbReference type="EMBL" id="CP108110">
    <property type="protein sequence ID" value="WUQ88524.1"/>
    <property type="molecule type" value="Genomic_DNA"/>
</dbReference>
<reference evidence="1" key="1">
    <citation type="submission" date="2022-10" db="EMBL/GenBank/DDBJ databases">
        <title>The complete genomes of actinobacterial strains from the NBC collection.</title>
        <authorList>
            <person name="Joergensen T.S."/>
            <person name="Alvarez Arevalo M."/>
            <person name="Sterndorff E.B."/>
            <person name="Faurdal D."/>
            <person name="Vuksanovic O."/>
            <person name="Mourched A.-S."/>
            <person name="Charusanti P."/>
            <person name="Shaw S."/>
            <person name="Blin K."/>
            <person name="Weber T."/>
        </authorList>
    </citation>
    <scope>NUCLEOTIDE SEQUENCE</scope>
    <source>
        <strain evidence="1">NBC_00222</strain>
    </source>
</reference>
<dbReference type="Proteomes" id="UP001432222">
    <property type="component" value="Chromosome"/>
</dbReference>
<dbReference type="RefSeq" id="WP_328959069.1">
    <property type="nucleotide sequence ID" value="NZ_CP108110.1"/>
</dbReference>
<evidence type="ECO:0000313" key="2">
    <source>
        <dbReference type="Proteomes" id="UP001432222"/>
    </source>
</evidence>
<proteinExistence type="predicted"/>
<organism evidence="1 2">
    <name type="scientific">Kitasatospora purpeofusca</name>
    <dbReference type="NCBI Taxonomy" id="67352"/>
    <lineage>
        <taxon>Bacteria</taxon>
        <taxon>Bacillati</taxon>
        <taxon>Actinomycetota</taxon>
        <taxon>Actinomycetes</taxon>
        <taxon>Kitasatosporales</taxon>
        <taxon>Streptomycetaceae</taxon>
        <taxon>Kitasatospora</taxon>
    </lineage>
</organism>
<evidence type="ECO:0000313" key="1">
    <source>
        <dbReference type="EMBL" id="WUQ88524.1"/>
    </source>
</evidence>
<accession>A0ABZ1UBY6</accession>
<protein>
    <submittedName>
        <fullName evidence="1">Uncharacterized protein</fullName>
    </submittedName>
</protein>